<dbReference type="Proteomes" id="UP000008281">
    <property type="component" value="Unassembled WGS sequence"/>
</dbReference>
<dbReference type="GO" id="GO:0006457">
    <property type="term" value="P:protein folding"/>
    <property type="evidence" value="ECO:0007669"/>
    <property type="project" value="InterPro"/>
</dbReference>
<evidence type="ECO:0000259" key="8">
    <source>
        <dbReference type="PROSITE" id="PS50072"/>
    </source>
</evidence>
<evidence type="ECO:0000256" key="3">
    <source>
        <dbReference type="ARBA" id="ARBA00007930"/>
    </source>
</evidence>
<comment type="subcellular location">
    <subcellularLocation>
        <location evidence="2">Nucleus</location>
    </subcellularLocation>
</comment>
<dbReference type="Gene3D" id="2.40.100.10">
    <property type="entry name" value="Cyclophilin-like"/>
    <property type="match status" value="1"/>
</dbReference>
<dbReference type="GO" id="GO:0003755">
    <property type="term" value="F:peptidyl-prolyl cis-trans isomerase activity"/>
    <property type="evidence" value="ECO:0007669"/>
    <property type="project" value="InterPro"/>
</dbReference>
<dbReference type="FunFam" id="2.40.100.10:FF:000065">
    <property type="entry name" value="Peptidyl-prolyl cis-trans isomerase 4"/>
    <property type="match status" value="1"/>
</dbReference>
<dbReference type="InParanoid" id="E3LFH8"/>
<evidence type="ECO:0000256" key="7">
    <source>
        <dbReference type="ARBA" id="ARBA00023242"/>
    </source>
</evidence>
<feature type="domain" description="PPIase cyclophilin-type" evidence="8">
    <location>
        <begin position="289"/>
        <end position="433"/>
    </location>
</feature>
<dbReference type="Gene3D" id="3.30.40.10">
    <property type="entry name" value="Zinc/RING finger domain, C3HC4 (zinc finger)"/>
    <property type="match status" value="1"/>
</dbReference>
<dbReference type="InterPro" id="IPR029000">
    <property type="entry name" value="Cyclophilin-like_dom_sf"/>
</dbReference>
<dbReference type="eggNOG" id="KOG0883">
    <property type="taxonomic scope" value="Eukaryota"/>
</dbReference>
<dbReference type="HOGENOM" id="CLU_012062_7_0_1"/>
<dbReference type="CDD" id="cd01923">
    <property type="entry name" value="cyclophilin_RING"/>
    <property type="match status" value="1"/>
</dbReference>
<feature type="domain" description="U-box" evidence="9">
    <location>
        <begin position="38"/>
        <end position="111"/>
    </location>
</feature>
<keyword evidence="11" id="KW-1185">Reference proteome</keyword>
<keyword evidence="5" id="KW-0808">Transferase</keyword>
<dbReference type="GO" id="GO:0000209">
    <property type="term" value="P:protein polyubiquitination"/>
    <property type="evidence" value="ECO:0007669"/>
    <property type="project" value="TreeGrafter"/>
</dbReference>
<dbReference type="OMA" id="NFIKHCA"/>
<evidence type="ECO:0000256" key="6">
    <source>
        <dbReference type="ARBA" id="ARBA00022786"/>
    </source>
</evidence>
<reference evidence="10" key="1">
    <citation type="submission" date="2007-07" db="EMBL/GenBank/DDBJ databases">
        <title>PCAP assembly of the Caenorhabditis remanei genome.</title>
        <authorList>
            <consortium name="The Caenorhabditis remanei Sequencing Consortium"/>
            <person name="Wilson R.K."/>
        </authorList>
    </citation>
    <scope>NUCLEOTIDE SEQUENCE [LARGE SCALE GENOMIC DNA]</scope>
    <source>
        <strain evidence="10">PB4641</strain>
    </source>
</reference>
<keyword evidence="7" id="KW-0539">Nucleus</keyword>
<evidence type="ECO:0000313" key="11">
    <source>
        <dbReference type="Proteomes" id="UP000008281"/>
    </source>
</evidence>
<evidence type="ECO:0000256" key="1">
    <source>
        <dbReference type="ARBA" id="ARBA00000900"/>
    </source>
</evidence>
<dbReference type="InterPro" id="IPR002130">
    <property type="entry name" value="Cyclophilin-type_PPIase_dom"/>
</dbReference>
<dbReference type="FunCoup" id="E3LFH8">
    <property type="interactions" value="2661"/>
</dbReference>
<dbReference type="InterPro" id="IPR026951">
    <property type="entry name" value="PPIL2_U-box_dom"/>
</dbReference>
<accession>E3LFH8</accession>
<evidence type="ECO:0000256" key="5">
    <source>
        <dbReference type="ARBA" id="ARBA00022679"/>
    </source>
</evidence>
<dbReference type="GO" id="GO:0071013">
    <property type="term" value="C:catalytic step 2 spliceosome"/>
    <property type="evidence" value="ECO:0007669"/>
    <property type="project" value="TreeGrafter"/>
</dbReference>
<dbReference type="PROSITE" id="PS00170">
    <property type="entry name" value="CSA_PPIASE_1"/>
    <property type="match status" value="1"/>
</dbReference>
<dbReference type="PANTHER" id="PTHR45625">
    <property type="entry name" value="PEPTIDYL-PROLYL CIS-TRANS ISOMERASE-RELATED"/>
    <property type="match status" value="1"/>
</dbReference>
<evidence type="ECO:0000256" key="4">
    <source>
        <dbReference type="ARBA" id="ARBA00012483"/>
    </source>
</evidence>
<proteinExistence type="inferred from homology"/>
<dbReference type="EC" id="2.3.2.27" evidence="4"/>
<evidence type="ECO:0000259" key="9">
    <source>
        <dbReference type="PROSITE" id="PS51698"/>
    </source>
</evidence>
<dbReference type="STRING" id="31234.E3LFH8"/>
<dbReference type="EMBL" id="DS268408">
    <property type="protein sequence ID" value="EFO86172.1"/>
    <property type="molecule type" value="Genomic_DNA"/>
</dbReference>
<evidence type="ECO:0000256" key="2">
    <source>
        <dbReference type="ARBA" id="ARBA00004123"/>
    </source>
</evidence>
<name>E3LFH8_CAERE</name>
<dbReference type="PROSITE" id="PS51698">
    <property type="entry name" value="U_BOX"/>
    <property type="match status" value="1"/>
</dbReference>
<dbReference type="OrthoDB" id="30774at2759"/>
<dbReference type="SUPFAM" id="SSF50891">
    <property type="entry name" value="Cyclophilin-like"/>
    <property type="match status" value="1"/>
</dbReference>
<dbReference type="PROSITE" id="PS50072">
    <property type="entry name" value="CSA_PPIASE_2"/>
    <property type="match status" value="1"/>
</dbReference>
<dbReference type="PRINTS" id="PR00153">
    <property type="entry name" value="CSAPPISMRASE"/>
</dbReference>
<dbReference type="GO" id="GO:0040022">
    <property type="term" value="P:feminization of hermaphroditic germ-line"/>
    <property type="evidence" value="ECO:0007669"/>
    <property type="project" value="EnsemblMetazoa"/>
</dbReference>
<dbReference type="InterPro" id="IPR044666">
    <property type="entry name" value="Cyclophilin_A-like"/>
</dbReference>
<dbReference type="AlphaFoldDB" id="E3LFH8"/>
<keyword evidence="6" id="KW-0833">Ubl conjugation pathway</keyword>
<gene>
    <name evidence="10" type="primary">Cre-cyn-4</name>
    <name evidence="10" type="ORF">CRE_01793</name>
</gene>
<comment type="catalytic activity">
    <reaction evidence="1">
        <text>S-ubiquitinyl-[E2 ubiquitin-conjugating enzyme]-L-cysteine + [acceptor protein]-L-lysine = [E2 ubiquitin-conjugating enzyme]-L-cysteine + N(6)-ubiquitinyl-[acceptor protein]-L-lysine.</text>
        <dbReference type="EC" id="2.3.2.27"/>
    </reaction>
</comment>
<dbReference type="CDD" id="cd16663">
    <property type="entry name" value="RING-Ubox_PPIL2"/>
    <property type="match status" value="1"/>
</dbReference>
<evidence type="ECO:0000313" key="10">
    <source>
        <dbReference type="EMBL" id="EFO86172.1"/>
    </source>
</evidence>
<dbReference type="InterPro" id="IPR020892">
    <property type="entry name" value="Cyclophilin-type_PPIase_CS"/>
</dbReference>
<dbReference type="GO" id="GO:0061630">
    <property type="term" value="F:ubiquitin protein ligase activity"/>
    <property type="evidence" value="ECO:0007669"/>
    <property type="project" value="UniProtKB-EC"/>
</dbReference>
<dbReference type="InterPro" id="IPR003613">
    <property type="entry name" value="Ubox_domain"/>
</dbReference>
<protein>
    <recommendedName>
        <fullName evidence="4">RING-type E3 ubiquitin transferase</fullName>
        <ecNumber evidence="4">2.3.2.27</ecNumber>
    </recommendedName>
</protein>
<sequence length="536" mass="60386">MGKKQHQKDKLYLTTSEWKSIGGHKDDTGTRLQRAQFKRLPINHCSLSLLPFEDPVCARSGEIFELTAIVPYLKKHGKNPCTGKPLAVKDLVHLKFDKGEDGKFRCPVTFRTFTDHSHILAIATTGNVYSYEAIQELNLKRNHLKDLLADVPFTRADIIDLQDPNHLEKFNMEQFLHVKLDLKTSEEIKKEKEAMKDPKFYIRRMNNACKSVLDQLDKEYVPKQNEVVSEQTADAVNAAHYSQGKVAAGFTSTVMAPVTSNKAAVLDDDTVRYNRVKKNGFVRLVTNFGPLNLELYCQKAPKACENFITHCSNGYYNNTKFHRLIKNFMLQGGDPTGTGHGGESIWGKPFTDEFVSGFSHDARGVLSMANKGSNTNGSQFFITFRPCKYLDRKHTIFGRLVGGQDTLTTIEKLETEEGTDIPTVNVVVMRAEVFVDPFEEAEKEVQAERAEILKKSRLHFRRNNPFSFFPASKDTALMANKKERDSKPKAVGTGIGKYMQSAAAANKRQGQMDDIPLEAAKKKKFARAGLGDFSKW</sequence>
<dbReference type="SMART" id="SM00504">
    <property type="entry name" value="Ubox"/>
    <property type="match status" value="1"/>
</dbReference>
<dbReference type="InterPro" id="IPR013083">
    <property type="entry name" value="Znf_RING/FYVE/PHD"/>
</dbReference>
<dbReference type="SUPFAM" id="SSF57850">
    <property type="entry name" value="RING/U-box"/>
    <property type="match status" value="1"/>
</dbReference>
<dbReference type="FunFam" id="3.30.40.10:FF:000079">
    <property type="entry name" value="Peptidyl-prolyl cis-trans isomerase 2"/>
    <property type="match status" value="1"/>
</dbReference>
<dbReference type="Pfam" id="PF04641">
    <property type="entry name" value="Rtf2"/>
    <property type="match status" value="1"/>
</dbReference>
<comment type="similarity">
    <text evidence="3">Belongs to the cyclophilin-type PPIase family. PPIL2 subfamily.</text>
</comment>
<dbReference type="Pfam" id="PF00160">
    <property type="entry name" value="Pro_isomerase"/>
    <property type="match status" value="1"/>
</dbReference>
<dbReference type="PANTHER" id="PTHR45625:SF1">
    <property type="entry name" value="RING-TYPE E3 UBIQUITIN-PROTEIN LIGASE PPIL2"/>
    <property type="match status" value="1"/>
</dbReference>
<organism evidence="11">
    <name type="scientific">Caenorhabditis remanei</name>
    <name type="common">Caenorhabditis vulgaris</name>
    <dbReference type="NCBI Taxonomy" id="31234"/>
    <lineage>
        <taxon>Eukaryota</taxon>
        <taxon>Metazoa</taxon>
        <taxon>Ecdysozoa</taxon>
        <taxon>Nematoda</taxon>
        <taxon>Chromadorea</taxon>
        <taxon>Rhabditida</taxon>
        <taxon>Rhabditina</taxon>
        <taxon>Rhabditomorpha</taxon>
        <taxon>Rhabditoidea</taxon>
        <taxon>Rhabditidae</taxon>
        <taxon>Peloderinae</taxon>
        <taxon>Caenorhabditis</taxon>
    </lineage>
</organism>